<feature type="domain" description="Beta-lactamase-related" evidence="3">
    <location>
        <begin position="49"/>
        <end position="372"/>
    </location>
</feature>
<sequence length="583" mass="62323">MRFFLGIGLFSSILVSAVPVAQILTPDIDEFISNVLSEWNTPGGAGVAVVRMDGQGGWLVETKGYGVATADGTKVSPDTIFPIASNSKLFYILATGLLISNQSLEPQISWTTKIGSILPDWQLMDPVASSESTITDLMSHRTGLPSNDYSLGDSDELPSLIKRLRYLKPSASFRDDLQYNNLMYAVLSYLPTALLPDKPSFARYVKEHILDPLQMNSTTYSFTAANATGRMADEFSRSDVNTSANPLGPGIPRIISNVLPGVGEDGNVASGQGGVLSTANDMVRWLQMLLLNGQHPNTNATIIPAEVIQTVATGFSLWDPNSEAPELSAVVYGAGQMQSSYRGHDLPGWFPQPGNALSQRWVGVAVFTNDDTFGVQFKEIIKFRIVDEVFGLSPVDWDSRYKASVAAGDSDTPAPPNSTAPLPFPLAVLEGPYRSPGYGADINLCQASPGLSRSANCTSLVANLNSTFPAELAAADLVWAWDKFFVTYVTFSHFSGAVFNVTGWIASPTGNVSAPFWASDSGLEGNVAEFVVSAAGVVGFGIRGGIWGAGNRGNADPMEGALQGATVKEKSEVWYDAVENSRD</sequence>
<evidence type="ECO:0000313" key="5">
    <source>
        <dbReference type="Proteomes" id="UP001221757"/>
    </source>
</evidence>
<proteinExistence type="inferred from homology"/>
<comment type="caution">
    <text evidence="4">The sequence shown here is derived from an EMBL/GenBank/DDBJ whole genome shotgun (WGS) entry which is preliminary data.</text>
</comment>
<organism evidence="4 5">
    <name type="scientific">Mycena rosella</name>
    <name type="common">Pink bonnet</name>
    <name type="synonym">Agaricus rosellus</name>
    <dbReference type="NCBI Taxonomy" id="1033263"/>
    <lineage>
        <taxon>Eukaryota</taxon>
        <taxon>Fungi</taxon>
        <taxon>Dikarya</taxon>
        <taxon>Basidiomycota</taxon>
        <taxon>Agaricomycotina</taxon>
        <taxon>Agaricomycetes</taxon>
        <taxon>Agaricomycetidae</taxon>
        <taxon>Agaricales</taxon>
        <taxon>Marasmiineae</taxon>
        <taxon>Mycenaceae</taxon>
        <taxon>Mycena</taxon>
    </lineage>
</organism>
<dbReference type="Gene3D" id="3.40.710.10">
    <property type="entry name" value="DD-peptidase/beta-lactamase superfamily"/>
    <property type="match status" value="1"/>
</dbReference>
<reference evidence="4" key="1">
    <citation type="submission" date="2023-03" db="EMBL/GenBank/DDBJ databases">
        <title>Massive genome expansion in bonnet fungi (Mycena s.s.) driven by repeated elements and novel gene families across ecological guilds.</title>
        <authorList>
            <consortium name="Lawrence Berkeley National Laboratory"/>
            <person name="Harder C.B."/>
            <person name="Miyauchi S."/>
            <person name="Viragh M."/>
            <person name="Kuo A."/>
            <person name="Thoen E."/>
            <person name="Andreopoulos B."/>
            <person name="Lu D."/>
            <person name="Skrede I."/>
            <person name="Drula E."/>
            <person name="Henrissat B."/>
            <person name="Morin E."/>
            <person name="Kohler A."/>
            <person name="Barry K."/>
            <person name="LaButti K."/>
            <person name="Morin E."/>
            <person name="Salamov A."/>
            <person name="Lipzen A."/>
            <person name="Mereny Z."/>
            <person name="Hegedus B."/>
            <person name="Baldrian P."/>
            <person name="Stursova M."/>
            <person name="Weitz H."/>
            <person name="Taylor A."/>
            <person name="Grigoriev I.V."/>
            <person name="Nagy L.G."/>
            <person name="Martin F."/>
            <person name="Kauserud H."/>
        </authorList>
    </citation>
    <scope>NUCLEOTIDE SEQUENCE</scope>
    <source>
        <strain evidence="4">CBHHK067</strain>
    </source>
</reference>
<dbReference type="PANTHER" id="PTHR46825">
    <property type="entry name" value="D-ALANYL-D-ALANINE-CARBOXYPEPTIDASE/ENDOPEPTIDASE AMPH"/>
    <property type="match status" value="1"/>
</dbReference>
<feature type="chain" id="PRO_5041989200" evidence="2">
    <location>
        <begin position="18"/>
        <end position="583"/>
    </location>
</feature>
<dbReference type="Proteomes" id="UP001221757">
    <property type="component" value="Unassembled WGS sequence"/>
</dbReference>
<dbReference type="EMBL" id="JARKIE010000048">
    <property type="protein sequence ID" value="KAJ7693008.1"/>
    <property type="molecule type" value="Genomic_DNA"/>
</dbReference>
<dbReference type="AlphaFoldDB" id="A0AAD7DJB6"/>
<dbReference type="InterPro" id="IPR050491">
    <property type="entry name" value="AmpC-like"/>
</dbReference>
<dbReference type="PANTHER" id="PTHR46825:SF15">
    <property type="entry name" value="BETA-LACTAMASE-RELATED DOMAIN-CONTAINING PROTEIN"/>
    <property type="match status" value="1"/>
</dbReference>
<protein>
    <submittedName>
        <fullName evidence="4">Beta-lactamase/transpeptidase-like protein</fullName>
    </submittedName>
</protein>
<accession>A0AAD7DJB6</accession>
<name>A0AAD7DJB6_MYCRO</name>
<evidence type="ECO:0000256" key="2">
    <source>
        <dbReference type="SAM" id="SignalP"/>
    </source>
</evidence>
<dbReference type="Pfam" id="PF00144">
    <property type="entry name" value="Beta-lactamase"/>
    <property type="match status" value="1"/>
</dbReference>
<dbReference type="InterPro" id="IPR001466">
    <property type="entry name" value="Beta-lactam-related"/>
</dbReference>
<evidence type="ECO:0000256" key="1">
    <source>
        <dbReference type="ARBA" id="ARBA00038215"/>
    </source>
</evidence>
<gene>
    <name evidence="4" type="ORF">B0H17DRAFT_1060573</name>
</gene>
<dbReference type="InterPro" id="IPR012338">
    <property type="entry name" value="Beta-lactam/transpept-like"/>
</dbReference>
<evidence type="ECO:0000313" key="4">
    <source>
        <dbReference type="EMBL" id="KAJ7693008.1"/>
    </source>
</evidence>
<keyword evidence="5" id="KW-1185">Reference proteome</keyword>
<keyword evidence="2" id="KW-0732">Signal</keyword>
<dbReference type="SUPFAM" id="SSF56601">
    <property type="entry name" value="beta-lactamase/transpeptidase-like"/>
    <property type="match status" value="1"/>
</dbReference>
<evidence type="ECO:0000259" key="3">
    <source>
        <dbReference type="Pfam" id="PF00144"/>
    </source>
</evidence>
<comment type="similarity">
    <text evidence="1">Belongs to the peptidase S12 family.</text>
</comment>
<feature type="signal peptide" evidence="2">
    <location>
        <begin position="1"/>
        <end position="17"/>
    </location>
</feature>